<keyword evidence="2" id="KW-1185">Reference proteome</keyword>
<protein>
    <submittedName>
        <fullName evidence="1">Uncharacterized protein</fullName>
    </submittedName>
</protein>
<dbReference type="EMBL" id="JABSTQ010008593">
    <property type="protein sequence ID" value="KAG0434306.1"/>
    <property type="molecule type" value="Genomic_DNA"/>
</dbReference>
<accession>A0AC60QIT9</accession>
<name>A0AC60QIT9_IXOPE</name>
<proteinExistence type="predicted"/>
<evidence type="ECO:0000313" key="1">
    <source>
        <dbReference type="EMBL" id="KAG0434306.1"/>
    </source>
</evidence>
<evidence type="ECO:0000313" key="2">
    <source>
        <dbReference type="Proteomes" id="UP000805193"/>
    </source>
</evidence>
<gene>
    <name evidence="1" type="ORF">HPB47_019199</name>
</gene>
<reference evidence="1 2" key="1">
    <citation type="journal article" date="2020" name="Cell">
        <title>Large-Scale Comparative Analyses of Tick Genomes Elucidate Their Genetic Diversity and Vector Capacities.</title>
        <authorList>
            <consortium name="Tick Genome and Microbiome Consortium (TIGMIC)"/>
            <person name="Jia N."/>
            <person name="Wang J."/>
            <person name="Shi W."/>
            <person name="Du L."/>
            <person name="Sun Y."/>
            <person name="Zhan W."/>
            <person name="Jiang J.F."/>
            <person name="Wang Q."/>
            <person name="Zhang B."/>
            <person name="Ji P."/>
            <person name="Bell-Sakyi L."/>
            <person name="Cui X.M."/>
            <person name="Yuan T.T."/>
            <person name="Jiang B.G."/>
            <person name="Yang W.F."/>
            <person name="Lam T.T."/>
            <person name="Chang Q.C."/>
            <person name="Ding S.J."/>
            <person name="Wang X.J."/>
            <person name="Zhu J.G."/>
            <person name="Ruan X.D."/>
            <person name="Zhao L."/>
            <person name="Wei J.T."/>
            <person name="Ye R.Z."/>
            <person name="Que T.C."/>
            <person name="Du C.H."/>
            <person name="Zhou Y.H."/>
            <person name="Cheng J.X."/>
            <person name="Dai P.F."/>
            <person name="Guo W.B."/>
            <person name="Han X.H."/>
            <person name="Huang E.J."/>
            <person name="Li L.F."/>
            <person name="Wei W."/>
            <person name="Gao Y.C."/>
            <person name="Liu J.Z."/>
            <person name="Shao H.Z."/>
            <person name="Wang X."/>
            <person name="Wang C.C."/>
            <person name="Yang T.C."/>
            <person name="Huo Q.B."/>
            <person name="Li W."/>
            <person name="Chen H.Y."/>
            <person name="Chen S.E."/>
            <person name="Zhou L.G."/>
            <person name="Ni X.B."/>
            <person name="Tian J.H."/>
            <person name="Sheng Y."/>
            <person name="Liu T."/>
            <person name="Pan Y.S."/>
            <person name="Xia L.Y."/>
            <person name="Li J."/>
            <person name="Zhao F."/>
            <person name="Cao W.C."/>
        </authorList>
    </citation>
    <scope>NUCLEOTIDE SEQUENCE [LARGE SCALE GENOMIC DNA]</scope>
    <source>
        <strain evidence="1">Iper-2018</strain>
    </source>
</reference>
<sequence length="74" mass="8427">MSCQDREVVVEETGLHVHAEHPYIAVSSDHIVFEGDKRGLLEVQGQMEVVGAQWCDFVVWTNNGDLWKSLSEER</sequence>
<organism evidence="1 2">
    <name type="scientific">Ixodes persulcatus</name>
    <name type="common">Taiga tick</name>
    <dbReference type="NCBI Taxonomy" id="34615"/>
    <lineage>
        <taxon>Eukaryota</taxon>
        <taxon>Metazoa</taxon>
        <taxon>Ecdysozoa</taxon>
        <taxon>Arthropoda</taxon>
        <taxon>Chelicerata</taxon>
        <taxon>Arachnida</taxon>
        <taxon>Acari</taxon>
        <taxon>Parasitiformes</taxon>
        <taxon>Ixodida</taxon>
        <taxon>Ixodoidea</taxon>
        <taxon>Ixodidae</taxon>
        <taxon>Ixodinae</taxon>
        <taxon>Ixodes</taxon>
    </lineage>
</organism>
<dbReference type="Proteomes" id="UP000805193">
    <property type="component" value="Unassembled WGS sequence"/>
</dbReference>
<comment type="caution">
    <text evidence="1">The sequence shown here is derived from an EMBL/GenBank/DDBJ whole genome shotgun (WGS) entry which is preliminary data.</text>
</comment>
<feature type="non-terminal residue" evidence="1">
    <location>
        <position position="74"/>
    </location>
</feature>